<feature type="domain" description="Reverse transcriptase/retrotransposon-derived protein RNase H-like" evidence="1">
    <location>
        <begin position="3"/>
        <end position="94"/>
    </location>
</feature>
<sequence>MPAADTALKDFKAAFTSALVLQQPNPTKPFVMEINSSDVGFDTVLSQGAGKTGKLWPITYFSHKLSPTERNYGVDNVKLLAMKIAIEEWRNWHETVQHLSYKS</sequence>
<organism evidence="2 3">
    <name type="scientific">Electrophorus voltai</name>
    <dbReference type="NCBI Taxonomy" id="2609070"/>
    <lineage>
        <taxon>Eukaryota</taxon>
        <taxon>Metazoa</taxon>
        <taxon>Chordata</taxon>
        <taxon>Craniata</taxon>
        <taxon>Vertebrata</taxon>
        <taxon>Euteleostomi</taxon>
        <taxon>Actinopterygii</taxon>
        <taxon>Neopterygii</taxon>
        <taxon>Teleostei</taxon>
        <taxon>Ostariophysi</taxon>
        <taxon>Gymnotiformes</taxon>
        <taxon>Gymnotoidei</taxon>
        <taxon>Gymnotidae</taxon>
        <taxon>Electrophorus</taxon>
    </lineage>
</organism>
<dbReference type="InterPro" id="IPR041577">
    <property type="entry name" value="RT_RNaseH_2"/>
</dbReference>
<dbReference type="PANTHER" id="PTHR34072:SF42">
    <property type="entry name" value="INTEGRASE CATALYTIC DOMAIN-CONTAINING PROTEIN"/>
    <property type="match status" value="1"/>
</dbReference>
<dbReference type="AlphaFoldDB" id="A0AAD8ZAJ5"/>
<gene>
    <name evidence="2" type="ORF">P4O66_001092</name>
</gene>
<dbReference type="SUPFAM" id="SSF56672">
    <property type="entry name" value="DNA/RNA polymerases"/>
    <property type="match status" value="1"/>
</dbReference>
<accession>A0AAD8ZAJ5</accession>
<dbReference type="InterPro" id="IPR043502">
    <property type="entry name" value="DNA/RNA_pol_sf"/>
</dbReference>
<evidence type="ECO:0000259" key="1">
    <source>
        <dbReference type="Pfam" id="PF17919"/>
    </source>
</evidence>
<proteinExistence type="predicted"/>
<keyword evidence="3" id="KW-1185">Reference proteome</keyword>
<dbReference type="PANTHER" id="PTHR34072">
    <property type="entry name" value="ENZYMATIC POLYPROTEIN-RELATED"/>
    <property type="match status" value="1"/>
</dbReference>
<protein>
    <recommendedName>
        <fullName evidence="1">Reverse transcriptase/retrotransposon-derived protein RNase H-like domain-containing protein</fullName>
    </recommendedName>
</protein>
<dbReference type="EMBL" id="JAROKS010000015">
    <property type="protein sequence ID" value="KAK1795595.1"/>
    <property type="molecule type" value="Genomic_DNA"/>
</dbReference>
<dbReference type="Proteomes" id="UP001239994">
    <property type="component" value="Unassembled WGS sequence"/>
</dbReference>
<dbReference type="Gene3D" id="3.10.20.370">
    <property type="match status" value="1"/>
</dbReference>
<dbReference type="Pfam" id="PF17919">
    <property type="entry name" value="RT_RNaseH_2"/>
    <property type="match status" value="1"/>
</dbReference>
<reference evidence="2" key="1">
    <citation type="submission" date="2023-03" db="EMBL/GenBank/DDBJ databases">
        <title>Electrophorus voltai genome.</title>
        <authorList>
            <person name="Bian C."/>
        </authorList>
    </citation>
    <scope>NUCLEOTIDE SEQUENCE</scope>
    <source>
        <strain evidence="2">CB-2022</strain>
        <tissue evidence="2">Muscle</tissue>
    </source>
</reference>
<evidence type="ECO:0000313" key="2">
    <source>
        <dbReference type="EMBL" id="KAK1795595.1"/>
    </source>
</evidence>
<comment type="caution">
    <text evidence="2">The sequence shown here is derived from an EMBL/GenBank/DDBJ whole genome shotgun (WGS) entry which is preliminary data.</text>
</comment>
<name>A0AAD8ZAJ5_9TELE</name>
<evidence type="ECO:0000313" key="3">
    <source>
        <dbReference type="Proteomes" id="UP001239994"/>
    </source>
</evidence>